<evidence type="ECO:0000313" key="4">
    <source>
        <dbReference type="Proteomes" id="UP001057134"/>
    </source>
</evidence>
<gene>
    <name evidence="3" type="ORF">SK3146_02137</name>
</gene>
<dbReference type="SUPFAM" id="SSF63817">
    <property type="entry name" value="Sortase"/>
    <property type="match status" value="1"/>
</dbReference>
<dbReference type="InterPro" id="IPR023365">
    <property type="entry name" value="Sortase_dom-sf"/>
</dbReference>
<dbReference type="Proteomes" id="UP001057134">
    <property type="component" value="Chromosome"/>
</dbReference>
<feature type="region of interest" description="Disordered" evidence="2">
    <location>
        <begin position="70"/>
        <end position="98"/>
    </location>
</feature>
<reference evidence="3" key="1">
    <citation type="submission" date="2018-02" db="EMBL/GenBank/DDBJ databases">
        <authorList>
            <person name="Kim S.-K."/>
            <person name="Jung H.-I."/>
            <person name="Lee S.-W."/>
        </authorList>
    </citation>
    <scope>NUCLEOTIDE SEQUENCE</scope>
    <source>
        <strain evidence="3">SK3146</strain>
    </source>
</reference>
<sequence length="238" mass="26270">MIKKMLPTLCICLGIIVFLYPTVSDRYETYRQQQLLKQWTETMKQIDQADDMASTKPMAAPVPISAVIAPAPATTDGTPADETEASRQPQSSENEPEALQDALLKEQVEGILIIDKIDLKLPIITDATPGHLKLSAASIAGTGKAGAVGNYAIAGHRNLTYGKNFNRLDELDKGDVIEVDTGKQKYRYQVQEKLYVLPEDVWVLKGNGKDKEISLLTCHPMENPTHRLVVKGTLIEKQ</sequence>
<proteinExistence type="predicted"/>
<name>A0ABY4RKG6_9BACL</name>
<dbReference type="EMBL" id="CP027059">
    <property type="protein sequence ID" value="UQZ82977.1"/>
    <property type="molecule type" value="Genomic_DNA"/>
</dbReference>
<dbReference type="Gene3D" id="2.40.260.10">
    <property type="entry name" value="Sortase"/>
    <property type="match status" value="1"/>
</dbReference>
<organism evidence="3 4">
    <name type="scientific">Paenibacillus konkukensis</name>
    <dbReference type="NCBI Taxonomy" id="2020716"/>
    <lineage>
        <taxon>Bacteria</taxon>
        <taxon>Bacillati</taxon>
        <taxon>Bacillota</taxon>
        <taxon>Bacilli</taxon>
        <taxon>Bacillales</taxon>
        <taxon>Paenibacillaceae</taxon>
        <taxon>Paenibacillus</taxon>
    </lineage>
</organism>
<evidence type="ECO:0000313" key="3">
    <source>
        <dbReference type="EMBL" id="UQZ82977.1"/>
    </source>
</evidence>
<reference evidence="3" key="2">
    <citation type="journal article" date="2021" name="J Anim Sci Technol">
        <title>Complete genome sequence of Paenibacillus konkukensis sp. nov. SK3146 as a potential probiotic strain.</title>
        <authorList>
            <person name="Jung H.I."/>
            <person name="Park S."/>
            <person name="Niu K.M."/>
            <person name="Lee S.W."/>
            <person name="Kothari D."/>
            <person name="Yi K.J."/>
            <person name="Kim S.K."/>
        </authorList>
    </citation>
    <scope>NUCLEOTIDE SEQUENCE</scope>
    <source>
        <strain evidence="3">SK3146</strain>
    </source>
</reference>
<dbReference type="CDD" id="cd06166">
    <property type="entry name" value="Sortase_D_2"/>
    <property type="match status" value="1"/>
</dbReference>
<evidence type="ECO:0000256" key="2">
    <source>
        <dbReference type="SAM" id="MobiDB-lite"/>
    </source>
</evidence>
<dbReference type="NCBIfam" id="TIGR01076">
    <property type="entry name" value="sortase_fam"/>
    <property type="match status" value="1"/>
</dbReference>
<dbReference type="InterPro" id="IPR042000">
    <property type="entry name" value="Sortase_D_2"/>
</dbReference>
<dbReference type="Pfam" id="PF04203">
    <property type="entry name" value="Sortase"/>
    <property type="match status" value="1"/>
</dbReference>
<protein>
    <submittedName>
        <fullName evidence="3">Sortase family protein</fullName>
    </submittedName>
</protein>
<feature type="compositionally biased region" description="Low complexity" evidence="2">
    <location>
        <begin position="70"/>
        <end position="80"/>
    </location>
</feature>
<accession>A0ABY4RKG6</accession>
<keyword evidence="4" id="KW-1185">Reference proteome</keyword>
<dbReference type="InterPro" id="IPR005754">
    <property type="entry name" value="Sortase"/>
</dbReference>
<evidence type="ECO:0000256" key="1">
    <source>
        <dbReference type="ARBA" id="ARBA00022801"/>
    </source>
</evidence>
<keyword evidence="1" id="KW-0378">Hydrolase</keyword>
<dbReference type="RefSeq" id="WP_249865050.1">
    <property type="nucleotide sequence ID" value="NZ_CP027059.1"/>
</dbReference>